<sequence>MQQRAAAMQQAAGCSPAGARPCCAFGRAARPSGAASTSVSPAAQQPVSCRRRAAGVARAGEGMSPGKLDWASSRFPGGLPLPPISRSDEEFLKLGVEFLDAREGIKAAELNELFEKVGFPRRDPDLLEVALANTHRLVWVRATKQSRVARLGQLLGFARATSDGVFNAVVWDVAVAPAWQRSGIGRGLMERLTRGLVEDGIPTIALYAEPKVVALYSKLGFKSDVDGIKGMAFQRREPGGGSGGAKRFATVGARR</sequence>
<dbReference type="PANTHER" id="PTHR43626:SF4">
    <property type="entry name" value="GCN5-RELATED N-ACETYLTRANSFERASE 2, CHLOROPLASTIC"/>
    <property type="match status" value="1"/>
</dbReference>
<organism evidence="5 6">
    <name type="scientific">Raphidocelis subcapitata</name>
    <dbReference type="NCBI Taxonomy" id="307507"/>
    <lineage>
        <taxon>Eukaryota</taxon>
        <taxon>Viridiplantae</taxon>
        <taxon>Chlorophyta</taxon>
        <taxon>core chlorophytes</taxon>
        <taxon>Chlorophyceae</taxon>
        <taxon>CS clade</taxon>
        <taxon>Sphaeropleales</taxon>
        <taxon>Selenastraceae</taxon>
        <taxon>Raphidocelis</taxon>
    </lineage>
</organism>
<evidence type="ECO:0000256" key="1">
    <source>
        <dbReference type="ARBA" id="ARBA00022679"/>
    </source>
</evidence>
<keyword evidence="2" id="KW-0012">Acyltransferase</keyword>
<dbReference type="Gene3D" id="3.40.630.30">
    <property type="match status" value="1"/>
</dbReference>
<comment type="caution">
    <text evidence="5">The sequence shown here is derived from an EMBL/GenBank/DDBJ whole genome shotgun (WGS) entry which is preliminary data.</text>
</comment>
<dbReference type="EMBL" id="BDRX01000028">
    <property type="protein sequence ID" value="GBF91909.1"/>
    <property type="molecule type" value="Genomic_DNA"/>
</dbReference>
<evidence type="ECO:0000256" key="2">
    <source>
        <dbReference type="ARBA" id="ARBA00023315"/>
    </source>
</evidence>
<proteinExistence type="predicted"/>
<dbReference type="PANTHER" id="PTHR43626">
    <property type="entry name" value="ACYL-COA N-ACYLTRANSFERASE"/>
    <property type="match status" value="1"/>
</dbReference>
<evidence type="ECO:0000313" key="5">
    <source>
        <dbReference type="EMBL" id="GBF91909.1"/>
    </source>
</evidence>
<feature type="region of interest" description="Disordered" evidence="3">
    <location>
        <begin position="236"/>
        <end position="255"/>
    </location>
</feature>
<dbReference type="AlphaFoldDB" id="A0A2V0NX44"/>
<dbReference type="PROSITE" id="PS51186">
    <property type="entry name" value="GNAT"/>
    <property type="match status" value="1"/>
</dbReference>
<dbReference type="InParanoid" id="A0A2V0NX44"/>
<dbReference type="STRING" id="307507.A0A2V0NX44"/>
<evidence type="ECO:0000313" key="6">
    <source>
        <dbReference type="Proteomes" id="UP000247498"/>
    </source>
</evidence>
<reference evidence="5 6" key="1">
    <citation type="journal article" date="2018" name="Sci. Rep.">
        <title>Raphidocelis subcapitata (=Pseudokirchneriella subcapitata) provides an insight into genome evolution and environmental adaptations in the Sphaeropleales.</title>
        <authorList>
            <person name="Suzuki S."/>
            <person name="Yamaguchi H."/>
            <person name="Nakajima N."/>
            <person name="Kawachi M."/>
        </authorList>
    </citation>
    <scope>NUCLEOTIDE SEQUENCE [LARGE SCALE GENOMIC DNA]</scope>
    <source>
        <strain evidence="5 6">NIES-35</strain>
    </source>
</reference>
<dbReference type="GO" id="GO:0005737">
    <property type="term" value="C:cytoplasm"/>
    <property type="evidence" value="ECO:0007669"/>
    <property type="project" value="TreeGrafter"/>
</dbReference>
<name>A0A2V0NX44_9CHLO</name>
<dbReference type="InterPro" id="IPR016181">
    <property type="entry name" value="Acyl_CoA_acyltransferase"/>
</dbReference>
<dbReference type="FunCoup" id="A0A2V0NX44">
    <property type="interactions" value="5"/>
</dbReference>
<dbReference type="InterPro" id="IPR045039">
    <property type="entry name" value="NSI-like"/>
</dbReference>
<dbReference type="Pfam" id="PF00583">
    <property type="entry name" value="Acetyltransf_1"/>
    <property type="match status" value="1"/>
</dbReference>
<evidence type="ECO:0000256" key="3">
    <source>
        <dbReference type="SAM" id="MobiDB-lite"/>
    </source>
</evidence>
<keyword evidence="1 5" id="KW-0808">Transferase</keyword>
<dbReference type="SUPFAM" id="SSF55729">
    <property type="entry name" value="Acyl-CoA N-acyltransferases (Nat)"/>
    <property type="match status" value="1"/>
</dbReference>
<dbReference type="OrthoDB" id="2744543at2759"/>
<evidence type="ECO:0000259" key="4">
    <source>
        <dbReference type="PROSITE" id="PS51186"/>
    </source>
</evidence>
<accession>A0A2V0NX44</accession>
<dbReference type="CDD" id="cd04301">
    <property type="entry name" value="NAT_SF"/>
    <property type="match status" value="1"/>
</dbReference>
<dbReference type="InterPro" id="IPR000182">
    <property type="entry name" value="GNAT_dom"/>
</dbReference>
<keyword evidence="6" id="KW-1185">Reference proteome</keyword>
<dbReference type="GO" id="GO:0008080">
    <property type="term" value="F:N-acetyltransferase activity"/>
    <property type="evidence" value="ECO:0007669"/>
    <property type="project" value="InterPro"/>
</dbReference>
<gene>
    <name evidence="5" type="ORF">Rsub_04633</name>
</gene>
<dbReference type="Proteomes" id="UP000247498">
    <property type="component" value="Unassembled WGS sequence"/>
</dbReference>
<protein>
    <submittedName>
        <fullName evidence="5">Acetyltransferase</fullName>
    </submittedName>
</protein>
<feature type="domain" description="N-acetyltransferase" evidence="4">
    <location>
        <begin position="96"/>
        <end position="236"/>
    </location>
</feature>